<sequence>MFFRFYNQPGLYLSPAEQRALRKELLEVGKASLDPMPNYQCLSSRPNALDDKLIVVAYIDPENSGDKQQAHSQRAVAFTSAIYLDVPNVDHVVLHTGLTIAIPSLQRTGILAQLFTQLFANVVPLHPRGMWVTTLAAVLSSLVQSEKTLYKTHPCPPERRQKEKQSLKPLREHLHIARAIDERHRAKLLISPAAVFDDEAFVFRESLDWDAAASFRKDVDDVKFHHRDNGANQYFRGLMRAGKGDEVLLIGFFDGARMWEVLEQRLQKSKL</sequence>
<comment type="caution">
    <text evidence="1">The sequence shown here is derived from an EMBL/GenBank/DDBJ whole genome shotgun (WGS) entry which is preliminary data.</text>
</comment>
<organism evidence="1 2">
    <name type="scientific">Mycena maculata</name>
    <dbReference type="NCBI Taxonomy" id="230809"/>
    <lineage>
        <taxon>Eukaryota</taxon>
        <taxon>Fungi</taxon>
        <taxon>Dikarya</taxon>
        <taxon>Basidiomycota</taxon>
        <taxon>Agaricomycotina</taxon>
        <taxon>Agaricomycetes</taxon>
        <taxon>Agaricomycetidae</taxon>
        <taxon>Agaricales</taxon>
        <taxon>Marasmiineae</taxon>
        <taxon>Mycenaceae</taxon>
        <taxon>Mycena</taxon>
    </lineage>
</organism>
<reference evidence="1" key="1">
    <citation type="submission" date="2023-03" db="EMBL/GenBank/DDBJ databases">
        <title>Massive genome expansion in bonnet fungi (Mycena s.s.) driven by repeated elements and novel gene families across ecological guilds.</title>
        <authorList>
            <consortium name="Lawrence Berkeley National Laboratory"/>
            <person name="Harder C.B."/>
            <person name="Miyauchi S."/>
            <person name="Viragh M."/>
            <person name="Kuo A."/>
            <person name="Thoen E."/>
            <person name="Andreopoulos B."/>
            <person name="Lu D."/>
            <person name="Skrede I."/>
            <person name="Drula E."/>
            <person name="Henrissat B."/>
            <person name="Morin E."/>
            <person name="Kohler A."/>
            <person name="Barry K."/>
            <person name="LaButti K."/>
            <person name="Morin E."/>
            <person name="Salamov A."/>
            <person name="Lipzen A."/>
            <person name="Mereny Z."/>
            <person name="Hegedus B."/>
            <person name="Baldrian P."/>
            <person name="Stursova M."/>
            <person name="Weitz H."/>
            <person name="Taylor A."/>
            <person name="Grigoriev I.V."/>
            <person name="Nagy L.G."/>
            <person name="Martin F."/>
            <person name="Kauserud H."/>
        </authorList>
    </citation>
    <scope>NUCLEOTIDE SEQUENCE</scope>
    <source>
        <strain evidence="1">CBHHK188m</strain>
    </source>
</reference>
<dbReference type="EMBL" id="JARJLG010000082">
    <property type="protein sequence ID" value="KAJ7750381.1"/>
    <property type="molecule type" value="Genomic_DNA"/>
</dbReference>
<keyword evidence="2" id="KW-1185">Reference proteome</keyword>
<proteinExistence type="predicted"/>
<protein>
    <submittedName>
        <fullName evidence="1">Uncharacterized protein</fullName>
    </submittedName>
</protein>
<name>A0AAD7IWY9_9AGAR</name>
<dbReference type="Proteomes" id="UP001215280">
    <property type="component" value="Unassembled WGS sequence"/>
</dbReference>
<evidence type="ECO:0000313" key="2">
    <source>
        <dbReference type="Proteomes" id="UP001215280"/>
    </source>
</evidence>
<evidence type="ECO:0000313" key="1">
    <source>
        <dbReference type="EMBL" id="KAJ7750381.1"/>
    </source>
</evidence>
<gene>
    <name evidence="1" type="ORF">DFH07DRAFT_545311</name>
</gene>
<accession>A0AAD7IWY9</accession>
<dbReference type="AlphaFoldDB" id="A0AAD7IWY9"/>